<dbReference type="InterPro" id="IPR002563">
    <property type="entry name" value="Flavin_Rdtase-like_dom"/>
</dbReference>
<feature type="domain" description="Flavin reductase like" evidence="3">
    <location>
        <begin position="14"/>
        <end position="158"/>
    </location>
</feature>
<comment type="caution">
    <text evidence="4">The sequence shown here is derived from an EMBL/GenBank/DDBJ whole genome shotgun (WGS) entry which is preliminary data.</text>
</comment>
<protein>
    <submittedName>
        <fullName evidence="4">Flavin reductase</fullName>
    </submittedName>
</protein>
<evidence type="ECO:0000256" key="2">
    <source>
        <dbReference type="ARBA" id="ARBA00023002"/>
    </source>
</evidence>
<dbReference type="AlphaFoldDB" id="A0A427T1V4"/>
<dbReference type="OrthoDB" id="9792858at2"/>
<organism evidence="4 5">
    <name type="scientific">Amycolatopsis eburnea</name>
    <dbReference type="NCBI Taxonomy" id="2267691"/>
    <lineage>
        <taxon>Bacteria</taxon>
        <taxon>Bacillati</taxon>
        <taxon>Actinomycetota</taxon>
        <taxon>Actinomycetes</taxon>
        <taxon>Pseudonocardiales</taxon>
        <taxon>Pseudonocardiaceae</taxon>
        <taxon>Amycolatopsis</taxon>
    </lineage>
</organism>
<dbReference type="EMBL" id="RSEC01000059">
    <property type="protein sequence ID" value="RSD11726.1"/>
    <property type="molecule type" value="Genomic_DNA"/>
</dbReference>
<evidence type="ECO:0000313" key="4">
    <source>
        <dbReference type="EMBL" id="RSD11726.1"/>
    </source>
</evidence>
<reference evidence="4 5" key="1">
    <citation type="submission" date="2018-12" db="EMBL/GenBank/DDBJ databases">
        <title>Amycolatopsis eburnea sp. nov. actinomycete associate with arbuscular mycorrhiza fungal spore.</title>
        <authorList>
            <person name="Lumyong S."/>
            <person name="Chaiya L."/>
        </authorList>
    </citation>
    <scope>NUCLEOTIDE SEQUENCE [LARGE SCALE GENOMIC DNA]</scope>
    <source>
        <strain evidence="4 5">GLM-1</strain>
    </source>
</reference>
<dbReference type="PANTHER" id="PTHR30466:SF11">
    <property type="entry name" value="FLAVIN-DEPENDENT MONOOXYGENASE, REDUCTASE SUBUNIT HSAB"/>
    <property type="match status" value="1"/>
</dbReference>
<gene>
    <name evidence="4" type="ORF">EIY87_33700</name>
</gene>
<sequence>MSAPPGSDRFRAVLGHFPTSVVAVTALDRAGTPVGMTVGSFFSVSLDPLLVGFCPARASTTFPKIRTAPGFAVNLLAHDQEWICRRLAARGADKFRGIGWRPAPSGAPVLEGALAWLDCTFADVHEAGDHYVVLGAVAALEADGEGAPLVFLKGALEPVRRGSGN</sequence>
<dbReference type="GO" id="GO:0010181">
    <property type="term" value="F:FMN binding"/>
    <property type="evidence" value="ECO:0007669"/>
    <property type="project" value="InterPro"/>
</dbReference>
<evidence type="ECO:0000256" key="1">
    <source>
        <dbReference type="ARBA" id="ARBA00008898"/>
    </source>
</evidence>
<dbReference type="GO" id="GO:0042602">
    <property type="term" value="F:riboflavin reductase (NADPH) activity"/>
    <property type="evidence" value="ECO:0007669"/>
    <property type="project" value="TreeGrafter"/>
</dbReference>
<evidence type="ECO:0000313" key="5">
    <source>
        <dbReference type="Proteomes" id="UP000267081"/>
    </source>
</evidence>
<dbReference type="SMART" id="SM00903">
    <property type="entry name" value="Flavin_Reduct"/>
    <property type="match status" value="1"/>
</dbReference>
<dbReference type="SUPFAM" id="SSF50475">
    <property type="entry name" value="FMN-binding split barrel"/>
    <property type="match status" value="1"/>
</dbReference>
<name>A0A427T1V4_9PSEU</name>
<accession>A0A427T1V4</accession>
<comment type="similarity">
    <text evidence="1">Belongs to the non-flavoprotein flavin reductase family.</text>
</comment>
<keyword evidence="5" id="KW-1185">Reference proteome</keyword>
<dbReference type="InterPro" id="IPR012349">
    <property type="entry name" value="Split_barrel_FMN-bd"/>
</dbReference>
<dbReference type="RefSeq" id="WP_125313951.1">
    <property type="nucleotide sequence ID" value="NZ_RSEC01000059.1"/>
</dbReference>
<dbReference type="Gene3D" id="2.30.110.10">
    <property type="entry name" value="Electron Transport, Fmn-binding Protein, Chain A"/>
    <property type="match status" value="1"/>
</dbReference>
<dbReference type="PANTHER" id="PTHR30466">
    <property type="entry name" value="FLAVIN REDUCTASE"/>
    <property type="match status" value="1"/>
</dbReference>
<dbReference type="Proteomes" id="UP000267081">
    <property type="component" value="Unassembled WGS sequence"/>
</dbReference>
<proteinExistence type="inferred from homology"/>
<keyword evidence="2" id="KW-0560">Oxidoreductase</keyword>
<dbReference type="InterPro" id="IPR050268">
    <property type="entry name" value="NADH-dep_flavin_reductase"/>
</dbReference>
<dbReference type="Pfam" id="PF01613">
    <property type="entry name" value="Flavin_Reduct"/>
    <property type="match status" value="1"/>
</dbReference>
<evidence type="ECO:0000259" key="3">
    <source>
        <dbReference type="SMART" id="SM00903"/>
    </source>
</evidence>